<dbReference type="InterPro" id="IPR031656">
    <property type="entry name" value="DAO_C"/>
</dbReference>
<dbReference type="PANTHER" id="PTHR11985">
    <property type="entry name" value="GLYCEROL-3-PHOSPHATE DEHYDROGENASE"/>
    <property type="match status" value="1"/>
</dbReference>
<comment type="caution">
    <text evidence="9">The sequence shown here is derived from an EMBL/GenBank/DDBJ whole genome shotgun (WGS) entry which is preliminary data.</text>
</comment>
<dbReference type="InterPro" id="IPR038299">
    <property type="entry name" value="DAO_C_sf"/>
</dbReference>
<keyword evidence="10" id="KW-1185">Reference proteome</keyword>
<dbReference type="Gene3D" id="3.30.9.10">
    <property type="entry name" value="D-Amino Acid Oxidase, subunit A, domain 2"/>
    <property type="match status" value="1"/>
</dbReference>
<dbReference type="RefSeq" id="WP_168057795.1">
    <property type="nucleotide sequence ID" value="NZ_VTOW01000001.1"/>
</dbReference>
<dbReference type="PANTHER" id="PTHR11985:SF35">
    <property type="entry name" value="ANAEROBIC GLYCEROL-3-PHOSPHATE DEHYDROGENASE SUBUNIT A"/>
    <property type="match status" value="1"/>
</dbReference>
<dbReference type="EMBL" id="VTOW01000001">
    <property type="protein sequence ID" value="NKE69498.1"/>
    <property type="molecule type" value="Genomic_DNA"/>
</dbReference>
<evidence type="ECO:0000256" key="2">
    <source>
        <dbReference type="ARBA" id="ARBA00007330"/>
    </source>
</evidence>
<dbReference type="InterPro" id="IPR006076">
    <property type="entry name" value="FAD-dep_OxRdtase"/>
</dbReference>
<dbReference type="Gene3D" id="3.50.50.60">
    <property type="entry name" value="FAD/NAD(P)-binding domain"/>
    <property type="match status" value="1"/>
</dbReference>
<dbReference type="InterPro" id="IPR036188">
    <property type="entry name" value="FAD/NAD-bd_sf"/>
</dbReference>
<feature type="domain" description="FAD dependent oxidoreductase" evidence="7">
    <location>
        <begin position="14"/>
        <end position="337"/>
    </location>
</feature>
<keyword evidence="6" id="KW-0560">Oxidoreductase</keyword>
<dbReference type="Proteomes" id="UP000534783">
    <property type="component" value="Unassembled WGS sequence"/>
</dbReference>
<keyword evidence="5" id="KW-0274">FAD</keyword>
<dbReference type="SUPFAM" id="SSF51905">
    <property type="entry name" value="FAD/NAD(P)-binding domain"/>
    <property type="match status" value="1"/>
</dbReference>
<evidence type="ECO:0000313" key="9">
    <source>
        <dbReference type="EMBL" id="NKE69498.1"/>
    </source>
</evidence>
<dbReference type="Pfam" id="PF16901">
    <property type="entry name" value="DAO_C"/>
    <property type="match status" value="1"/>
</dbReference>
<dbReference type="Pfam" id="PF01266">
    <property type="entry name" value="DAO"/>
    <property type="match status" value="1"/>
</dbReference>
<dbReference type="Gene3D" id="1.10.8.870">
    <property type="entry name" value="Alpha-glycerophosphate oxidase, cap domain"/>
    <property type="match status" value="1"/>
</dbReference>
<gene>
    <name evidence="9" type="ORF">MNODULE_01865</name>
</gene>
<name>A0A7X6DM89_9BACT</name>
<keyword evidence="3" id="KW-0285">Flavoprotein</keyword>
<feature type="domain" description="Alpha-glycerophosphate oxidase C-terminal" evidence="8">
    <location>
        <begin position="408"/>
        <end position="518"/>
    </location>
</feature>
<protein>
    <submittedName>
        <fullName evidence="9">Glycerol-3-phosphate dehydrogenase/oxidase</fullName>
    </submittedName>
</protein>
<dbReference type="InterPro" id="IPR000447">
    <property type="entry name" value="G3P_DH_FAD-dep"/>
</dbReference>
<reference evidence="9 10" key="1">
    <citation type="journal article" date="2020" name="Nature">
        <title>Bacterial chemolithoautotrophy via manganese oxidation.</title>
        <authorList>
            <person name="Yu H."/>
            <person name="Leadbetter J.R."/>
        </authorList>
    </citation>
    <scope>NUCLEOTIDE SEQUENCE [LARGE SCALE GENOMIC DNA]</scope>
    <source>
        <strain evidence="9 10">Mn-1</strain>
    </source>
</reference>
<evidence type="ECO:0000259" key="7">
    <source>
        <dbReference type="Pfam" id="PF01266"/>
    </source>
</evidence>
<evidence type="ECO:0000256" key="1">
    <source>
        <dbReference type="ARBA" id="ARBA00001974"/>
    </source>
</evidence>
<organism evidence="9 10">
    <name type="scientific">Candidatus Manganitrophus noduliformans</name>
    <dbReference type="NCBI Taxonomy" id="2606439"/>
    <lineage>
        <taxon>Bacteria</taxon>
        <taxon>Pseudomonadati</taxon>
        <taxon>Nitrospirota</taxon>
        <taxon>Nitrospiria</taxon>
        <taxon>Candidatus Troglogloeales</taxon>
        <taxon>Candidatus Manganitrophaceae</taxon>
        <taxon>Candidatus Manganitrophus</taxon>
    </lineage>
</organism>
<dbReference type="AlphaFoldDB" id="A0A7X6DM89"/>
<accession>A0A7X6DM89</accession>
<evidence type="ECO:0000259" key="8">
    <source>
        <dbReference type="Pfam" id="PF16901"/>
    </source>
</evidence>
<comment type="similarity">
    <text evidence="2">Belongs to the FAD-dependent glycerol-3-phosphate dehydrogenase family.</text>
</comment>
<evidence type="ECO:0000256" key="3">
    <source>
        <dbReference type="ARBA" id="ARBA00022630"/>
    </source>
</evidence>
<evidence type="ECO:0000313" key="10">
    <source>
        <dbReference type="Proteomes" id="UP000534783"/>
    </source>
</evidence>
<dbReference type="PRINTS" id="PR01001">
    <property type="entry name" value="FADG3PDH"/>
</dbReference>
<keyword evidence="4" id="KW-0319">Glycerol metabolism</keyword>
<comment type="cofactor">
    <cofactor evidence="1">
        <name>FAD</name>
        <dbReference type="ChEBI" id="CHEBI:57692"/>
    </cofactor>
</comment>
<dbReference type="GO" id="GO:0006071">
    <property type="term" value="P:glycerol metabolic process"/>
    <property type="evidence" value="ECO:0007669"/>
    <property type="project" value="UniProtKB-KW"/>
</dbReference>
<dbReference type="GO" id="GO:0004368">
    <property type="term" value="F:glycerol-3-phosphate dehydrogenase (quinone) activity"/>
    <property type="evidence" value="ECO:0007669"/>
    <property type="project" value="InterPro"/>
</dbReference>
<evidence type="ECO:0000256" key="6">
    <source>
        <dbReference type="ARBA" id="ARBA00023002"/>
    </source>
</evidence>
<sequence length="531" mass="58784">MASGLDRLQTAPVDLVVIGGGIQGAGVAREAALRGLSVALFEKGDFAGGTSSRTSHLIHGGIRYLEQGALRLVHEAVHERSVLSRLAPHLVRPLPFLFPVYRGDARGKWKIRAGMILYDLLAGSKRIGPHRMFTPAEALAEEPGLQSEGLVGAARFYDCRMDDARLCLTVLLSAREWGASIFNYVAVTGLIREKERVCGVRVQEVLTGANYDIYARIVVNAAGPWVDAICRMEGEAPRRIRQTKGIHLVFPSLTRSHAVVVSSEKDRRIFFVIPWKGKSLIGTTDTDFAGDLDHIRVEEEEVAWLLRETARLFPKERLGPEEIIGRYAGVRPLIYNPGGSASDVSREGRIEWTPGGMMILAGGKFTLFRSTAERAVNAVVKKAADLKAHPRPPSDPSLYGGEMPSLAEYLKEEAPAAREHYRLSDEGIRYLIGAYGTKFHAVLALGKQEKGLLKPLTPLGYPFLAEAVYAVRVEMAKRLSDFMRRRTALALGPYKRDSNMIIQIAEQMGQTLGWNREQIQSEIDDYQREVE</sequence>
<proteinExistence type="inferred from homology"/>
<evidence type="ECO:0000256" key="5">
    <source>
        <dbReference type="ARBA" id="ARBA00022827"/>
    </source>
</evidence>
<evidence type="ECO:0000256" key="4">
    <source>
        <dbReference type="ARBA" id="ARBA00022798"/>
    </source>
</evidence>
<dbReference type="GO" id="GO:0046168">
    <property type="term" value="P:glycerol-3-phosphate catabolic process"/>
    <property type="evidence" value="ECO:0007669"/>
    <property type="project" value="TreeGrafter"/>
</dbReference>